<evidence type="ECO:0000313" key="4">
    <source>
        <dbReference type="Proteomes" id="UP000294902"/>
    </source>
</evidence>
<sequence>MAIQIITDSNCDLPEEIIKKYNIEVLPILVYLDDVEYLDGVTIKPKKIFDDMKEGKVYKTSQIPPDMFSKVFDKYVKEGKECIYIAISSELSGTYQSAVMARNEILEEFPEADITNIDSQCVSLGFGLVVYKAALMAESGKSKDEIIEAVKQSAQNMEHVFTVDNLEYLCRGGRLSRTSAFVGGLLNIKPILSVENGKLVPLEKIRGRAKVIKRIVDLMKERGNNLSDQTIAISHGDDLETAHKLKNMIEEEFGCKDFIINNIGCAIGSHAGPGTLALFFSK</sequence>
<gene>
    <name evidence="3" type="ORF">EDC18_1148</name>
</gene>
<keyword evidence="4" id="KW-1185">Reference proteome</keyword>
<dbReference type="EMBL" id="SMAL01000014">
    <property type="protein sequence ID" value="TCT12109.1"/>
    <property type="molecule type" value="Genomic_DNA"/>
</dbReference>
<evidence type="ECO:0000256" key="1">
    <source>
        <dbReference type="ARBA" id="ARBA00003238"/>
    </source>
</evidence>
<dbReference type="OrthoDB" id="9780216at2"/>
<keyword evidence="2" id="KW-0446">Lipid-binding</keyword>
<comment type="caution">
    <text evidence="3">The sequence shown here is derived from an EMBL/GenBank/DDBJ whole genome shotgun (WGS) entry which is preliminary data.</text>
</comment>
<protein>
    <submittedName>
        <fullName evidence="3">DegV family protein with EDD domain</fullName>
    </submittedName>
</protein>
<accession>A0A4R3MIA9</accession>
<comment type="function">
    <text evidence="1">May bind long-chain fatty acids, such as palmitate, and may play a role in lipid transport or fatty acid metabolism.</text>
</comment>
<dbReference type="InterPro" id="IPR043168">
    <property type="entry name" value="DegV_C"/>
</dbReference>
<dbReference type="Proteomes" id="UP000294902">
    <property type="component" value="Unassembled WGS sequence"/>
</dbReference>
<dbReference type="Gene3D" id="3.40.50.10440">
    <property type="entry name" value="Dihydroxyacetone kinase, domain 1"/>
    <property type="match status" value="1"/>
</dbReference>
<dbReference type="Gene3D" id="2.20.28.50">
    <property type="entry name" value="degv family protein"/>
    <property type="match status" value="1"/>
</dbReference>
<dbReference type="GO" id="GO:0008289">
    <property type="term" value="F:lipid binding"/>
    <property type="evidence" value="ECO:0007669"/>
    <property type="project" value="UniProtKB-KW"/>
</dbReference>
<dbReference type="Pfam" id="PF02645">
    <property type="entry name" value="DegV"/>
    <property type="match status" value="1"/>
</dbReference>
<dbReference type="PANTHER" id="PTHR33434">
    <property type="entry name" value="DEGV DOMAIN-CONTAINING PROTEIN DR_1986-RELATED"/>
    <property type="match status" value="1"/>
</dbReference>
<name>A0A4R3MIA9_9FIRM</name>
<dbReference type="InterPro" id="IPR050270">
    <property type="entry name" value="DegV_domain_contain"/>
</dbReference>
<reference evidence="3 4" key="1">
    <citation type="submission" date="2019-03" db="EMBL/GenBank/DDBJ databases">
        <title>Genomic Encyclopedia of Type Strains, Phase IV (KMG-IV): sequencing the most valuable type-strain genomes for metagenomic binning, comparative biology and taxonomic classification.</title>
        <authorList>
            <person name="Goeker M."/>
        </authorList>
    </citation>
    <scope>NUCLEOTIDE SEQUENCE [LARGE SCALE GENOMIC DNA]</scope>
    <source>
        <strain evidence="3 4">DSM 24629</strain>
    </source>
</reference>
<evidence type="ECO:0000256" key="2">
    <source>
        <dbReference type="ARBA" id="ARBA00023121"/>
    </source>
</evidence>
<proteinExistence type="predicted"/>
<dbReference type="PROSITE" id="PS51482">
    <property type="entry name" value="DEGV"/>
    <property type="match status" value="1"/>
</dbReference>
<dbReference type="Gene3D" id="3.30.1180.10">
    <property type="match status" value="1"/>
</dbReference>
<dbReference type="AlphaFoldDB" id="A0A4R3MIA9"/>
<dbReference type="SUPFAM" id="SSF82549">
    <property type="entry name" value="DAK1/DegV-like"/>
    <property type="match status" value="1"/>
</dbReference>
<evidence type="ECO:0000313" key="3">
    <source>
        <dbReference type="EMBL" id="TCT12109.1"/>
    </source>
</evidence>
<dbReference type="RefSeq" id="WP_132254006.1">
    <property type="nucleotide sequence ID" value="NZ_SMAL01000014.1"/>
</dbReference>
<dbReference type="PANTHER" id="PTHR33434:SF3">
    <property type="entry name" value="DEGV DOMAIN-CONTAINING PROTEIN YITS"/>
    <property type="match status" value="1"/>
</dbReference>
<dbReference type="InterPro" id="IPR003797">
    <property type="entry name" value="DegV"/>
</dbReference>
<organism evidence="3 4">
    <name type="scientific">Natranaerovirga pectinivora</name>
    <dbReference type="NCBI Taxonomy" id="682400"/>
    <lineage>
        <taxon>Bacteria</taxon>
        <taxon>Bacillati</taxon>
        <taxon>Bacillota</taxon>
        <taxon>Clostridia</taxon>
        <taxon>Lachnospirales</taxon>
        <taxon>Natranaerovirgaceae</taxon>
        <taxon>Natranaerovirga</taxon>
    </lineage>
</organism>
<dbReference type="NCBIfam" id="TIGR00762">
    <property type="entry name" value="DegV"/>
    <property type="match status" value="1"/>
</dbReference>